<evidence type="ECO:0000313" key="1">
    <source>
        <dbReference type="EMBL" id="KAK8129672.1"/>
    </source>
</evidence>
<comment type="caution">
    <text evidence="1">The sequence shown here is derived from an EMBL/GenBank/DDBJ whole genome shotgun (WGS) entry which is preliminary data.</text>
</comment>
<proteinExistence type="predicted"/>
<sequence>MAQDQVDFNITWVFTQGYLKDELLRKYLVNEAHLKPAHFVIKKTAGRLELKLKSDDPLFEEKHRNKIETRFNEAELERKKRRMEDAAKGD</sequence>
<dbReference type="EMBL" id="JAQQWP010000002">
    <property type="protein sequence ID" value="KAK8129672.1"/>
    <property type="molecule type" value="Genomic_DNA"/>
</dbReference>
<gene>
    <name evidence="1" type="ORF">PG999_002052</name>
</gene>
<name>A0AAW0R729_9PEZI</name>
<protein>
    <submittedName>
        <fullName evidence="1">Uncharacterized protein</fullName>
    </submittedName>
</protein>
<organism evidence="1 2">
    <name type="scientific">Apiospora kogelbergensis</name>
    <dbReference type="NCBI Taxonomy" id="1337665"/>
    <lineage>
        <taxon>Eukaryota</taxon>
        <taxon>Fungi</taxon>
        <taxon>Dikarya</taxon>
        <taxon>Ascomycota</taxon>
        <taxon>Pezizomycotina</taxon>
        <taxon>Sordariomycetes</taxon>
        <taxon>Xylariomycetidae</taxon>
        <taxon>Amphisphaeriales</taxon>
        <taxon>Apiosporaceae</taxon>
        <taxon>Apiospora</taxon>
    </lineage>
</organism>
<dbReference type="Proteomes" id="UP001392437">
    <property type="component" value="Unassembled WGS sequence"/>
</dbReference>
<reference evidence="1 2" key="1">
    <citation type="submission" date="2023-01" db="EMBL/GenBank/DDBJ databases">
        <title>Analysis of 21 Apiospora genomes using comparative genomics revels a genus with tremendous synthesis potential of carbohydrate active enzymes and secondary metabolites.</title>
        <authorList>
            <person name="Sorensen T."/>
        </authorList>
    </citation>
    <scope>NUCLEOTIDE SEQUENCE [LARGE SCALE GENOMIC DNA]</scope>
    <source>
        <strain evidence="1 2">CBS 117206</strain>
    </source>
</reference>
<keyword evidence="2" id="KW-1185">Reference proteome</keyword>
<evidence type="ECO:0000313" key="2">
    <source>
        <dbReference type="Proteomes" id="UP001392437"/>
    </source>
</evidence>
<accession>A0AAW0R729</accession>
<dbReference type="AlphaFoldDB" id="A0AAW0R729"/>